<evidence type="ECO:0000313" key="3">
    <source>
        <dbReference type="Proteomes" id="UP001287356"/>
    </source>
</evidence>
<proteinExistence type="predicted"/>
<feature type="region of interest" description="Disordered" evidence="1">
    <location>
        <begin position="1"/>
        <end position="162"/>
    </location>
</feature>
<sequence>MAISNIIGDPELGPQLLFMPPPEDEPMPMPPAPPPGPSMLPVPPPGRPMLPAPRSGPPMLPAPPLGPSMPPPGRPMLPAPRPGPPMLPAPPAGPMPPAGPPRPPPGPPMPPLPWMGMRQDDDLEPMPAMGDRVPPQSAGTSSRSTETTSPSMLATNVLTVVDVKPSEPTAPVKAERELDEEVPVVTEEPVAATSLDYFLYVLLSESD</sequence>
<keyword evidence="3" id="KW-1185">Reference proteome</keyword>
<feature type="compositionally biased region" description="Pro residues" evidence="1">
    <location>
        <begin position="27"/>
        <end position="113"/>
    </location>
</feature>
<reference evidence="2" key="2">
    <citation type="submission" date="2023-06" db="EMBL/GenBank/DDBJ databases">
        <authorList>
            <consortium name="Lawrence Berkeley National Laboratory"/>
            <person name="Haridas S."/>
            <person name="Hensen N."/>
            <person name="Bonometti L."/>
            <person name="Westerberg I."/>
            <person name="Brannstrom I.O."/>
            <person name="Guillou S."/>
            <person name="Cros-Aarteil S."/>
            <person name="Calhoun S."/>
            <person name="Kuo A."/>
            <person name="Mondo S."/>
            <person name="Pangilinan J."/>
            <person name="Riley R."/>
            <person name="Labutti K."/>
            <person name="Andreopoulos B."/>
            <person name="Lipzen A."/>
            <person name="Chen C."/>
            <person name="Yanf M."/>
            <person name="Daum C."/>
            <person name="Ng V."/>
            <person name="Clum A."/>
            <person name="Steindorff A."/>
            <person name="Ohm R."/>
            <person name="Martin F."/>
            <person name="Silar P."/>
            <person name="Natvig D."/>
            <person name="Lalanne C."/>
            <person name="Gautier V."/>
            <person name="Ament-Velasquez S.L."/>
            <person name="Kruys A."/>
            <person name="Hutchinson M.I."/>
            <person name="Powell A.J."/>
            <person name="Barry K."/>
            <person name="Miller A.N."/>
            <person name="Grigoriev I.V."/>
            <person name="Debuchy R."/>
            <person name="Gladieux P."/>
            <person name="Thoren M.H."/>
            <person name="Johannesson H."/>
        </authorList>
    </citation>
    <scope>NUCLEOTIDE SEQUENCE</scope>
    <source>
        <strain evidence="2">CBS 958.72</strain>
    </source>
</reference>
<dbReference type="Proteomes" id="UP001287356">
    <property type="component" value="Unassembled WGS sequence"/>
</dbReference>
<reference evidence="2" key="1">
    <citation type="journal article" date="2023" name="Mol. Phylogenet. Evol.">
        <title>Genome-scale phylogeny and comparative genomics of the fungal order Sordariales.</title>
        <authorList>
            <person name="Hensen N."/>
            <person name="Bonometti L."/>
            <person name="Westerberg I."/>
            <person name="Brannstrom I.O."/>
            <person name="Guillou S."/>
            <person name="Cros-Aarteil S."/>
            <person name="Calhoun S."/>
            <person name="Haridas S."/>
            <person name="Kuo A."/>
            <person name="Mondo S."/>
            <person name="Pangilinan J."/>
            <person name="Riley R."/>
            <person name="LaButti K."/>
            <person name="Andreopoulos B."/>
            <person name="Lipzen A."/>
            <person name="Chen C."/>
            <person name="Yan M."/>
            <person name="Daum C."/>
            <person name="Ng V."/>
            <person name="Clum A."/>
            <person name="Steindorff A."/>
            <person name="Ohm R.A."/>
            <person name="Martin F."/>
            <person name="Silar P."/>
            <person name="Natvig D.O."/>
            <person name="Lalanne C."/>
            <person name="Gautier V."/>
            <person name="Ament-Velasquez S.L."/>
            <person name="Kruys A."/>
            <person name="Hutchinson M.I."/>
            <person name="Powell A.J."/>
            <person name="Barry K."/>
            <person name="Miller A.N."/>
            <person name="Grigoriev I.V."/>
            <person name="Debuchy R."/>
            <person name="Gladieux P."/>
            <person name="Hiltunen Thoren M."/>
            <person name="Johannesson H."/>
        </authorList>
    </citation>
    <scope>NUCLEOTIDE SEQUENCE</scope>
    <source>
        <strain evidence="2">CBS 958.72</strain>
    </source>
</reference>
<dbReference type="EMBL" id="JAULSN010000009">
    <property type="protein sequence ID" value="KAK3364957.1"/>
    <property type="molecule type" value="Genomic_DNA"/>
</dbReference>
<dbReference type="AlphaFoldDB" id="A0AAE0JVS0"/>
<accession>A0AAE0JVS0</accession>
<comment type="caution">
    <text evidence="2">The sequence shown here is derived from an EMBL/GenBank/DDBJ whole genome shotgun (WGS) entry which is preliminary data.</text>
</comment>
<evidence type="ECO:0000313" key="2">
    <source>
        <dbReference type="EMBL" id="KAK3364957.1"/>
    </source>
</evidence>
<protein>
    <submittedName>
        <fullName evidence="2">Uncharacterized protein</fullName>
    </submittedName>
</protein>
<organism evidence="2 3">
    <name type="scientific">Lasiosphaeria ovina</name>
    <dbReference type="NCBI Taxonomy" id="92902"/>
    <lineage>
        <taxon>Eukaryota</taxon>
        <taxon>Fungi</taxon>
        <taxon>Dikarya</taxon>
        <taxon>Ascomycota</taxon>
        <taxon>Pezizomycotina</taxon>
        <taxon>Sordariomycetes</taxon>
        <taxon>Sordariomycetidae</taxon>
        <taxon>Sordariales</taxon>
        <taxon>Lasiosphaeriaceae</taxon>
        <taxon>Lasiosphaeria</taxon>
    </lineage>
</organism>
<feature type="compositionally biased region" description="Low complexity" evidence="1">
    <location>
        <begin position="137"/>
        <end position="151"/>
    </location>
</feature>
<gene>
    <name evidence="2" type="ORF">B0T24DRAFT_712360</name>
</gene>
<evidence type="ECO:0000256" key="1">
    <source>
        <dbReference type="SAM" id="MobiDB-lite"/>
    </source>
</evidence>
<name>A0AAE0JVS0_9PEZI</name>